<feature type="domain" description="Bacterial Ig-like" evidence="1">
    <location>
        <begin position="114"/>
        <end position="210"/>
    </location>
</feature>
<proteinExistence type="predicted"/>
<dbReference type="Proteomes" id="UP001296921">
    <property type="component" value="Unassembled WGS sequence"/>
</dbReference>
<evidence type="ECO:0000313" key="2">
    <source>
        <dbReference type="EMBL" id="MBK5143697.1"/>
    </source>
</evidence>
<dbReference type="InterPro" id="IPR044016">
    <property type="entry name" value="Big_13"/>
</dbReference>
<protein>
    <recommendedName>
        <fullName evidence="1">Bacterial Ig-like domain-containing protein</fullName>
    </recommendedName>
</protein>
<dbReference type="Pfam" id="PF19077">
    <property type="entry name" value="Big_13"/>
    <property type="match status" value="2"/>
</dbReference>
<feature type="domain" description="Bacterial Ig-like" evidence="1">
    <location>
        <begin position="10"/>
        <end position="95"/>
    </location>
</feature>
<dbReference type="NCBIfam" id="NF033510">
    <property type="entry name" value="Ca_tandemer"/>
    <property type="match status" value="2"/>
</dbReference>
<keyword evidence="3" id="KW-1185">Reference proteome</keyword>
<evidence type="ECO:0000259" key="1">
    <source>
        <dbReference type="Pfam" id="PF19077"/>
    </source>
</evidence>
<evidence type="ECO:0000313" key="3">
    <source>
        <dbReference type="Proteomes" id="UP001296921"/>
    </source>
</evidence>
<sequence>MPVIQLVKDDVGSIQGELSSGSMTDDSTPTLIGKAEKGNIVTVYDGIILLGSVVADSVTGEWSLTPSTPISEGEHKFHAISTDAAGNISKPSADFILITDYTAPDISKLVITGVDDREGDITGNIANGGLTDDTRPTISGTGTAGDTVIVYTKDASGHHEIGSTTVDANGKWNLVPTSPLLPGYNQFTAMEMDPVGNSTDLSAPYSIILDVNKLPVPVIVNILDDVGPITGPLEKAISRMITSQPSLVRLKLVTPSTYTMASHC</sequence>
<name>A0ABS1IQ70_9GAMM</name>
<comment type="caution">
    <text evidence="2">The sequence shown here is derived from an EMBL/GenBank/DDBJ whole genome shotgun (WGS) entry which is preliminary data.</text>
</comment>
<reference evidence="2 3" key="1">
    <citation type="submission" date="2020-11" db="EMBL/GenBank/DDBJ databases">
        <title>Insectihabitans protaetiae gen. nov. sp. nov. and Insectihabitans allomyrinae sp. nov., isolated from larvae of Protaetia brevitarsis seulensis and Allomyrina dichotoma, respectively.</title>
        <authorList>
            <person name="Lee S.D."/>
            <person name="Byeon Y.-S."/>
            <person name="Kim S.-M."/>
            <person name="Yang H.L."/>
            <person name="Kim I.S."/>
        </authorList>
    </citation>
    <scope>NUCLEOTIDE SEQUENCE [LARGE SCALE GENOMIC DNA]</scope>
    <source>
        <strain evidence="2 3">BWR-B9</strain>
    </source>
</reference>
<organism evidence="2 3">
    <name type="scientific">Limnobaculum allomyrinae</name>
    <dbReference type="NCBI Taxonomy" id="2791986"/>
    <lineage>
        <taxon>Bacteria</taxon>
        <taxon>Pseudomonadati</taxon>
        <taxon>Pseudomonadota</taxon>
        <taxon>Gammaproteobacteria</taxon>
        <taxon>Enterobacterales</taxon>
        <taxon>Budviciaceae</taxon>
        <taxon>Limnobaculum</taxon>
    </lineage>
</organism>
<dbReference type="EMBL" id="JADRCR010000003">
    <property type="protein sequence ID" value="MBK5143697.1"/>
    <property type="molecule type" value="Genomic_DNA"/>
</dbReference>
<accession>A0ABS1IQ70</accession>
<gene>
    <name evidence="2" type="ORF">I2494_08210</name>
</gene>